<dbReference type="InterPro" id="IPR048585">
    <property type="entry name" value="CXCL16_dom"/>
</dbReference>
<dbReference type="Pfam" id="PF20902">
    <property type="entry name" value="CXCL16"/>
    <property type="match status" value="1"/>
</dbReference>
<dbReference type="OrthoDB" id="9836360at2759"/>
<evidence type="ECO:0000313" key="18">
    <source>
        <dbReference type="Proteomes" id="UP000694398"/>
    </source>
</evidence>
<protein>
    <recommendedName>
        <fullName evidence="3">C-X-C motif chemokine 16</fullName>
    </recommendedName>
    <alternativeName>
        <fullName evidence="12">Transmembrane chemokine CXCL16</fullName>
    </alternativeName>
</protein>
<keyword evidence="6 14" id="KW-0812">Transmembrane</keyword>
<feature type="domain" description="C-X-C motif chemokine 16" evidence="16">
    <location>
        <begin position="19"/>
        <end position="110"/>
    </location>
</feature>
<dbReference type="PANTHER" id="PTHR14385">
    <property type="entry name" value="CXC CHEMOKINE LIGAND"/>
    <property type="match status" value="1"/>
</dbReference>
<dbReference type="AlphaFoldDB" id="A0A8C2VB73"/>
<proteinExistence type="inferred from homology"/>
<reference evidence="17" key="2">
    <citation type="submission" date="2025-09" db="UniProtKB">
        <authorList>
            <consortium name="Ensembl"/>
        </authorList>
    </citation>
    <scope>IDENTIFICATION</scope>
</reference>
<keyword evidence="4" id="KW-0145">Chemotaxis</keyword>
<dbReference type="PANTHER" id="PTHR14385:SF0">
    <property type="entry name" value="C-X-C MOTIF CHEMOKINE 16"/>
    <property type="match status" value="1"/>
</dbReference>
<feature type="transmembrane region" description="Helical" evidence="14">
    <location>
        <begin position="197"/>
        <end position="218"/>
    </location>
</feature>
<evidence type="ECO:0000256" key="4">
    <source>
        <dbReference type="ARBA" id="ARBA00022500"/>
    </source>
</evidence>
<dbReference type="GO" id="GO:0010818">
    <property type="term" value="P:T cell chemotaxis"/>
    <property type="evidence" value="ECO:0007669"/>
    <property type="project" value="TreeGrafter"/>
</dbReference>
<dbReference type="Proteomes" id="UP000694398">
    <property type="component" value="Unassembled WGS sequence"/>
</dbReference>
<keyword evidence="9 14" id="KW-0472">Membrane</keyword>
<dbReference type="GO" id="GO:0016020">
    <property type="term" value="C:membrane"/>
    <property type="evidence" value="ECO:0007669"/>
    <property type="project" value="UniProtKB-SubCell"/>
</dbReference>
<keyword evidence="10" id="KW-1015">Disulfide bond</keyword>
<feature type="region of interest" description="Disordered" evidence="13">
    <location>
        <begin position="101"/>
        <end position="145"/>
    </location>
</feature>
<evidence type="ECO:0000256" key="10">
    <source>
        <dbReference type="ARBA" id="ARBA00023157"/>
    </source>
</evidence>
<evidence type="ECO:0000256" key="8">
    <source>
        <dbReference type="ARBA" id="ARBA00022989"/>
    </source>
</evidence>
<dbReference type="GO" id="GO:0034612">
    <property type="term" value="P:response to tumor necrosis factor"/>
    <property type="evidence" value="ECO:0007669"/>
    <property type="project" value="InterPro"/>
</dbReference>
<dbReference type="OMA" id="RCNSYIR"/>
<keyword evidence="7 15" id="KW-0732">Signal</keyword>
<dbReference type="GO" id="GO:0034341">
    <property type="term" value="P:response to type II interferon"/>
    <property type="evidence" value="ECO:0007669"/>
    <property type="project" value="InterPro"/>
</dbReference>
<dbReference type="GO" id="GO:0008009">
    <property type="term" value="F:chemokine activity"/>
    <property type="evidence" value="ECO:0007669"/>
    <property type="project" value="InterPro"/>
</dbReference>
<dbReference type="GO" id="GO:0030335">
    <property type="term" value="P:positive regulation of cell migration"/>
    <property type="evidence" value="ECO:0007669"/>
    <property type="project" value="InterPro"/>
</dbReference>
<feature type="signal peptide" evidence="15">
    <location>
        <begin position="1"/>
        <end position="21"/>
    </location>
</feature>
<dbReference type="GO" id="GO:0005041">
    <property type="term" value="F:low-density lipoprotein particle receptor activity"/>
    <property type="evidence" value="ECO:0007669"/>
    <property type="project" value="InterPro"/>
</dbReference>
<evidence type="ECO:0000256" key="14">
    <source>
        <dbReference type="SAM" id="Phobius"/>
    </source>
</evidence>
<dbReference type="GO" id="GO:0006898">
    <property type="term" value="P:receptor-mediated endocytosis"/>
    <property type="evidence" value="ECO:0007669"/>
    <property type="project" value="InterPro"/>
</dbReference>
<keyword evidence="11" id="KW-0325">Glycoprotein</keyword>
<reference evidence="17" key="1">
    <citation type="submission" date="2025-08" db="UniProtKB">
        <authorList>
            <consortium name="Ensembl"/>
        </authorList>
    </citation>
    <scope>IDENTIFICATION</scope>
</reference>
<keyword evidence="5" id="KW-0202">Cytokine</keyword>
<gene>
    <name evidence="17" type="primary">Cxcl16</name>
</gene>
<dbReference type="RefSeq" id="XP_013377586.1">
    <property type="nucleotide sequence ID" value="XM_013522132.1"/>
</dbReference>
<evidence type="ECO:0000313" key="17">
    <source>
        <dbReference type="Ensembl" id="ENSCLAP00000010832.1"/>
    </source>
</evidence>
<evidence type="ECO:0000256" key="13">
    <source>
        <dbReference type="SAM" id="MobiDB-lite"/>
    </source>
</evidence>
<dbReference type="CTD" id="58191"/>
<dbReference type="GeneID" id="102010242"/>
<sequence>MGTLVRTLLLLLALVIRSGDGNEGSIAGSCHCDRIIPSNVPAHVQFMEHFRKYGKSYHRCPSYVRFELRSQSVCGGSRDQWVLEVMSCFDRRECGHAYRENQVHQKHSSSHGTLIPRPPEGTPPDRSTPAQKYPPSASQPTPKPTLLPGTFFLDKHLTHLNETTTPIVGYSQEAGCRIKGNQKEPKEKAGAPGGSSAVVPVLSLLVIVFLFTGIFFYMKCRRREVQSQQYSPVGMASV</sequence>
<dbReference type="Ensembl" id="ENSCLAT00000010965.1">
    <property type="protein sequence ID" value="ENSCLAP00000010832.1"/>
    <property type="gene ID" value="ENSCLAG00000007478.1"/>
</dbReference>
<evidence type="ECO:0000259" key="16">
    <source>
        <dbReference type="Pfam" id="PF20902"/>
    </source>
</evidence>
<evidence type="ECO:0000256" key="2">
    <source>
        <dbReference type="ARBA" id="ARBA00010665"/>
    </source>
</evidence>
<evidence type="ECO:0000256" key="7">
    <source>
        <dbReference type="ARBA" id="ARBA00022729"/>
    </source>
</evidence>
<evidence type="ECO:0000256" key="15">
    <source>
        <dbReference type="SAM" id="SignalP"/>
    </source>
</evidence>
<dbReference type="GO" id="GO:0005615">
    <property type="term" value="C:extracellular space"/>
    <property type="evidence" value="ECO:0007669"/>
    <property type="project" value="UniProtKB-KW"/>
</dbReference>
<organism evidence="17 18">
    <name type="scientific">Chinchilla lanigera</name>
    <name type="common">Long-tailed chinchilla</name>
    <name type="synonym">Chinchilla villidera</name>
    <dbReference type="NCBI Taxonomy" id="34839"/>
    <lineage>
        <taxon>Eukaryota</taxon>
        <taxon>Metazoa</taxon>
        <taxon>Chordata</taxon>
        <taxon>Craniata</taxon>
        <taxon>Vertebrata</taxon>
        <taxon>Euteleostomi</taxon>
        <taxon>Mammalia</taxon>
        <taxon>Eutheria</taxon>
        <taxon>Euarchontoglires</taxon>
        <taxon>Glires</taxon>
        <taxon>Rodentia</taxon>
        <taxon>Hystricomorpha</taxon>
        <taxon>Chinchillidae</taxon>
        <taxon>Chinchilla</taxon>
    </lineage>
</organism>
<evidence type="ECO:0000256" key="3">
    <source>
        <dbReference type="ARBA" id="ARBA00017995"/>
    </source>
</evidence>
<name>A0A8C2VB73_CHILA</name>
<evidence type="ECO:0000256" key="12">
    <source>
        <dbReference type="ARBA" id="ARBA00032815"/>
    </source>
</evidence>
<feature type="chain" id="PRO_5034235434" description="C-X-C motif chemokine 16" evidence="15">
    <location>
        <begin position="22"/>
        <end position="238"/>
    </location>
</feature>
<evidence type="ECO:0000256" key="9">
    <source>
        <dbReference type="ARBA" id="ARBA00023136"/>
    </source>
</evidence>
<dbReference type="GO" id="GO:0030307">
    <property type="term" value="P:positive regulation of cell growth"/>
    <property type="evidence" value="ECO:0007669"/>
    <property type="project" value="InterPro"/>
</dbReference>
<keyword evidence="8 14" id="KW-1133">Transmembrane helix</keyword>
<evidence type="ECO:0000256" key="11">
    <source>
        <dbReference type="ARBA" id="ARBA00023180"/>
    </source>
</evidence>
<evidence type="ECO:0000256" key="1">
    <source>
        <dbReference type="ARBA" id="ARBA00004479"/>
    </source>
</evidence>
<dbReference type="GO" id="GO:0005044">
    <property type="term" value="F:scavenger receptor activity"/>
    <property type="evidence" value="ECO:0007669"/>
    <property type="project" value="InterPro"/>
</dbReference>
<dbReference type="InterPro" id="IPR026296">
    <property type="entry name" value="CXCL16"/>
</dbReference>
<evidence type="ECO:0000256" key="5">
    <source>
        <dbReference type="ARBA" id="ARBA00022514"/>
    </source>
</evidence>
<accession>A0A8C2VB73</accession>
<dbReference type="GeneTree" id="ENSGT00390000002148"/>
<evidence type="ECO:0000256" key="6">
    <source>
        <dbReference type="ARBA" id="ARBA00022692"/>
    </source>
</evidence>
<keyword evidence="18" id="KW-1185">Reference proteome</keyword>
<comment type="similarity">
    <text evidence="2">Belongs to the intercrine alpha (chemokine CxC) family.</text>
</comment>
<comment type="subcellular location">
    <subcellularLocation>
        <location evidence="1">Membrane</location>
        <topology evidence="1">Single-pass type I membrane protein</topology>
    </subcellularLocation>
</comment>